<feature type="domain" description="Phospholipase/carboxylesterase/thioesterase" evidence="2">
    <location>
        <begin position="28"/>
        <end position="172"/>
    </location>
</feature>
<dbReference type="Gene3D" id="3.40.50.1820">
    <property type="entry name" value="alpha/beta hydrolase"/>
    <property type="match status" value="1"/>
</dbReference>
<comment type="similarity">
    <text evidence="1">Belongs to the AB hydrolase superfamily. AB hydrolase 2 family.</text>
</comment>
<dbReference type="GO" id="GO:0005737">
    <property type="term" value="C:cytoplasm"/>
    <property type="evidence" value="ECO:0007669"/>
    <property type="project" value="TreeGrafter"/>
</dbReference>
<reference evidence="3 4" key="1">
    <citation type="journal article" date="2018" name="BMC Genomics">
        <title>Comparative genome analyses reveal sequence features reflecting distinct modes of host-adaptation between dicot and monocot powdery mildew.</title>
        <authorList>
            <person name="Wu Y."/>
            <person name="Ma X."/>
            <person name="Pan Z."/>
            <person name="Kale S.D."/>
            <person name="Song Y."/>
            <person name="King H."/>
            <person name="Zhang Q."/>
            <person name="Presley C."/>
            <person name="Deng X."/>
            <person name="Wei C.I."/>
            <person name="Xiao S."/>
        </authorList>
    </citation>
    <scope>NUCLEOTIDE SEQUENCE [LARGE SCALE GENOMIC DNA]</scope>
    <source>
        <strain evidence="3">UCSC1</strain>
    </source>
</reference>
<gene>
    <name evidence="3" type="ORF">GcC1_150007</name>
</gene>
<comment type="caution">
    <text evidence="3">The sequence shown here is derived from an EMBL/GenBank/DDBJ whole genome shotgun (WGS) entry which is preliminary data.</text>
</comment>
<protein>
    <submittedName>
        <fullName evidence="3">Putative hydrolase C9G1.08c</fullName>
    </submittedName>
</protein>
<proteinExistence type="inferred from homology"/>
<dbReference type="GO" id="GO:0008474">
    <property type="term" value="F:palmitoyl-(protein) hydrolase activity"/>
    <property type="evidence" value="ECO:0007669"/>
    <property type="project" value="TreeGrafter"/>
</dbReference>
<organism evidence="3 4">
    <name type="scientific">Golovinomyces cichoracearum</name>
    <dbReference type="NCBI Taxonomy" id="62708"/>
    <lineage>
        <taxon>Eukaryota</taxon>
        <taxon>Fungi</taxon>
        <taxon>Dikarya</taxon>
        <taxon>Ascomycota</taxon>
        <taxon>Pezizomycotina</taxon>
        <taxon>Leotiomycetes</taxon>
        <taxon>Erysiphales</taxon>
        <taxon>Erysiphaceae</taxon>
        <taxon>Golovinomyces</taxon>
    </lineage>
</organism>
<dbReference type="InterPro" id="IPR003140">
    <property type="entry name" value="PLipase/COase/thioEstase"/>
</dbReference>
<accession>A0A420HXA9</accession>
<dbReference type="SUPFAM" id="SSF53474">
    <property type="entry name" value="alpha/beta-Hydrolases"/>
    <property type="match status" value="1"/>
</dbReference>
<evidence type="ECO:0000313" key="4">
    <source>
        <dbReference type="Proteomes" id="UP000285405"/>
    </source>
</evidence>
<dbReference type="Proteomes" id="UP000285405">
    <property type="component" value="Unassembled WGS sequence"/>
</dbReference>
<dbReference type="OrthoDB" id="437457at2759"/>
<dbReference type="PANTHER" id="PTHR10655:SF67">
    <property type="entry name" value="PHOSPHOLIPASE_CARBOXYLESTERASE SUPERFAMILY (AFU_ORTHOLOGUE AFUA_5G09340)"/>
    <property type="match status" value="1"/>
</dbReference>
<dbReference type="Pfam" id="PF02230">
    <property type="entry name" value="Abhydrolase_2"/>
    <property type="match status" value="1"/>
</dbReference>
<evidence type="ECO:0000256" key="1">
    <source>
        <dbReference type="ARBA" id="ARBA00006499"/>
    </source>
</evidence>
<keyword evidence="3" id="KW-0378">Hydrolase</keyword>
<dbReference type="InterPro" id="IPR050565">
    <property type="entry name" value="LYPA1-2/EST-like"/>
</dbReference>
<dbReference type="PANTHER" id="PTHR10655">
    <property type="entry name" value="LYSOPHOSPHOLIPASE-RELATED"/>
    <property type="match status" value="1"/>
</dbReference>
<evidence type="ECO:0000259" key="2">
    <source>
        <dbReference type="Pfam" id="PF02230"/>
    </source>
</evidence>
<dbReference type="GO" id="GO:0052689">
    <property type="term" value="F:carboxylic ester hydrolase activity"/>
    <property type="evidence" value="ECO:0007669"/>
    <property type="project" value="TreeGrafter"/>
</dbReference>
<dbReference type="InterPro" id="IPR029058">
    <property type="entry name" value="AB_hydrolase_fold"/>
</dbReference>
<dbReference type="EMBL" id="MCBR01015092">
    <property type="protein sequence ID" value="RKF62036.1"/>
    <property type="molecule type" value="Genomic_DNA"/>
</dbReference>
<dbReference type="AlphaFoldDB" id="A0A420HXA9"/>
<evidence type="ECO:0000313" key="3">
    <source>
        <dbReference type="EMBL" id="RKF62036.1"/>
    </source>
</evidence>
<name>A0A420HXA9_9PEZI</name>
<sequence>MTLRPRLPEKSDFPSINRLSIVPPPGNSALTSVLLLLHGLGDTEVPFMKLAQSLSLPATVGIAICAPSLIPPLLTGLEAPAFHWSDDLLFNEHNFNMDSDGGFSRAISSLEEIVLSLQHRCGFEERDILILGFGQGASVGLGFIAKMERGEKPISGFGGIVAIGGGLPKETLCWIPDTPSAKLKTPLLICGGNSKTNVTQEVISTLKARFADMRYVKWEKKGDEMPKNRQEMLPIMEFFARRIRSRAGVPPDAVEI</sequence>